<evidence type="ECO:0000313" key="7">
    <source>
        <dbReference type="EMBL" id="GAI40448.1"/>
    </source>
</evidence>
<comment type="function">
    <text evidence="2">Catalyzes the interconversion of 2-phosphoglycerate and 3-phosphoglycerate.</text>
</comment>
<dbReference type="GO" id="GO:0046872">
    <property type="term" value="F:metal ion binding"/>
    <property type="evidence" value="ECO:0007669"/>
    <property type="project" value="InterPro"/>
</dbReference>
<evidence type="ECO:0000259" key="6">
    <source>
        <dbReference type="Pfam" id="PF01676"/>
    </source>
</evidence>
<sequence length="118" mass="12823">ADYDFFFLHIKGTDSAGEDGDFDGKVRIIEEVDKALPSLTSLDPDVIVVTADHSTPALLKGHSWHPVPILLYSKWCRPDRVGEFSESACIFGGLGRLPATQIMPLAMAHALKLAKFGA</sequence>
<evidence type="ECO:0000256" key="1">
    <source>
        <dbReference type="ARBA" id="ARBA00000370"/>
    </source>
</evidence>
<dbReference type="AlphaFoldDB" id="X1NA05"/>
<comment type="similarity">
    <text evidence="4">Belongs to the BPG-independent phosphoglycerate mutase family. A-PGAM subfamily.</text>
</comment>
<evidence type="ECO:0000256" key="4">
    <source>
        <dbReference type="ARBA" id="ARBA00005524"/>
    </source>
</evidence>
<evidence type="ECO:0000256" key="3">
    <source>
        <dbReference type="ARBA" id="ARBA00004921"/>
    </source>
</evidence>
<dbReference type="SUPFAM" id="SSF53649">
    <property type="entry name" value="Alkaline phosphatase-like"/>
    <property type="match status" value="1"/>
</dbReference>
<dbReference type="GO" id="GO:0004619">
    <property type="term" value="F:phosphoglycerate mutase activity"/>
    <property type="evidence" value="ECO:0007669"/>
    <property type="project" value="UniProtKB-EC"/>
</dbReference>
<name>X1NA05_9ZZZZ</name>
<dbReference type="InterPro" id="IPR004456">
    <property type="entry name" value="Pglycerate_mutase_ApgM"/>
</dbReference>
<feature type="non-terminal residue" evidence="7">
    <location>
        <position position="1"/>
    </location>
</feature>
<comment type="catalytic activity">
    <reaction evidence="1">
        <text>(2R)-2-phosphoglycerate = (2R)-3-phosphoglycerate</text>
        <dbReference type="Rhea" id="RHEA:15901"/>
        <dbReference type="ChEBI" id="CHEBI:58272"/>
        <dbReference type="ChEBI" id="CHEBI:58289"/>
        <dbReference type="EC" id="5.4.2.12"/>
    </reaction>
</comment>
<proteinExistence type="inferred from homology"/>
<gene>
    <name evidence="7" type="ORF">S06H3_46379</name>
</gene>
<reference evidence="7" key="1">
    <citation type="journal article" date="2014" name="Front. Microbiol.">
        <title>High frequency of phylogenetically diverse reductive dehalogenase-homologous genes in deep subseafloor sedimentary metagenomes.</title>
        <authorList>
            <person name="Kawai M."/>
            <person name="Futagami T."/>
            <person name="Toyoda A."/>
            <person name="Takaki Y."/>
            <person name="Nishi S."/>
            <person name="Hori S."/>
            <person name="Arai W."/>
            <person name="Tsubouchi T."/>
            <person name="Morono Y."/>
            <person name="Uchiyama I."/>
            <person name="Ito T."/>
            <person name="Fujiyama A."/>
            <person name="Inagaki F."/>
            <person name="Takami H."/>
        </authorList>
    </citation>
    <scope>NUCLEOTIDE SEQUENCE</scope>
    <source>
        <strain evidence="7">Expedition CK06-06</strain>
    </source>
</reference>
<comment type="caution">
    <text evidence="7">The sequence shown here is derived from an EMBL/GenBank/DDBJ whole genome shotgun (WGS) entry which is preliminary data.</text>
</comment>
<evidence type="ECO:0000256" key="5">
    <source>
        <dbReference type="ARBA" id="ARBA00023152"/>
    </source>
</evidence>
<dbReference type="Gene3D" id="3.40.720.10">
    <property type="entry name" value="Alkaline Phosphatase, subunit A"/>
    <property type="match status" value="1"/>
</dbReference>
<dbReference type="Pfam" id="PF01676">
    <property type="entry name" value="Metalloenzyme"/>
    <property type="match status" value="1"/>
</dbReference>
<organism evidence="7">
    <name type="scientific">marine sediment metagenome</name>
    <dbReference type="NCBI Taxonomy" id="412755"/>
    <lineage>
        <taxon>unclassified sequences</taxon>
        <taxon>metagenomes</taxon>
        <taxon>ecological metagenomes</taxon>
    </lineage>
</organism>
<feature type="domain" description="Metalloenzyme" evidence="6">
    <location>
        <begin position="2"/>
        <end position="107"/>
    </location>
</feature>
<comment type="pathway">
    <text evidence="3">Carbohydrate degradation.</text>
</comment>
<dbReference type="GO" id="GO:0006096">
    <property type="term" value="P:glycolytic process"/>
    <property type="evidence" value="ECO:0007669"/>
    <property type="project" value="UniProtKB-KW"/>
</dbReference>
<dbReference type="EMBL" id="BARV01029041">
    <property type="protein sequence ID" value="GAI40448.1"/>
    <property type="molecule type" value="Genomic_DNA"/>
</dbReference>
<dbReference type="InterPro" id="IPR006124">
    <property type="entry name" value="Metalloenzyme"/>
</dbReference>
<dbReference type="PANTHER" id="PTHR31209:SF0">
    <property type="entry name" value="METALLOENZYME DOMAIN-CONTAINING PROTEIN"/>
    <property type="match status" value="1"/>
</dbReference>
<dbReference type="InterPro" id="IPR017850">
    <property type="entry name" value="Alkaline_phosphatase_core_sf"/>
</dbReference>
<accession>X1NA05</accession>
<evidence type="ECO:0000256" key="2">
    <source>
        <dbReference type="ARBA" id="ARBA00002315"/>
    </source>
</evidence>
<dbReference type="PANTHER" id="PTHR31209">
    <property type="entry name" value="COFACTOR-INDEPENDENT PHOSPHOGLYCERATE MUTASE"/>
    <property type="match status" value="1"/>
</dbReference>
<keyword evidence="5" id="KW-0324">Glycolysis</keyword>
<protein>
    <recommendedName>
        <fullName evidence="6">Metalloenzyme domain-containing protein</fullName>
    </recommendedName>
</protein>